<dbReference type="InterPro" id="IPR001019">
    <property type="entry name" value="Gprotein_alpha_su"/>
</dbReference>
<feature type="compositionally biased region" description="Pro residues" evidence="7">
    <location>
        <begin position="466"/>
        <end position="488"/>
    </location>
</feature>
<feature type="compositionally biased region" description="Polar residues" evidence="7">
    <location>
        <begin position="123"/>
        <end position="135"/>
    </location>
</feature>
<keyword evidence="4" id="KW-0807">Transducer</keyword>
<dbReference type="PROSITE" id="PS51882">
    <property type="entry name" value="G_ALPHA"/>
    <property type="match status" value="1"/>
</dbReference>
<evidence type="ECO:0000256" key="3">
    <source>
        <dbReference type="ARBA" id="ARBA00023134"/>
    </source>
</evidence>
<proteinExistence type="predicted"/>
<feature type="compositionally biased region" description="Low complexity" evidence="7">
    <location>
        <begin position="418"/>
        <end position="438"/>
    </location>
</feature>
<feature type="region of interest" description="Disordered" evidence="7">
    <location>
        <begin position="658"/>
        <end position="698"/>
    </location>
</feature>
<evidence type="ECO:0000313" key="8">
    <source>
        <dbReference type="EMBL" id="KAF9527409.1"/>
    </source>
</evidence>
<evidence type="ECO:0000256" key="1">
    <source>
        <dbReference type="ARBA" id="ARBA00022723"/>
    </source>
</evidence>
<feature type="compositionally biased region" description="Basic and acidic residues" evidence="7">
    <location>
        <begin position="800"/>
        <end position="813"/>
    </location>
</feature>
<feature type="compositionally biased region" description="Low complexity" evidence="7">
    <location>
        <begin position="319"/>
        <end position="350"/>
    </location>
</feature>
<dbReference type="GO" id="GO:0005834">
    <property type="term" value="C:heterotrimeric G-protein complex"/>
    <property type="evidence" value="ECO:0007669"/>
    <property type="project" value="TreeGrafter"/>
</dbReference>
<keyword evidence="2 5" id="KW-0547">Nucleotide-binding</keyword>
<feature type="binding site" evidence="5">
    <location>
        <begin position="907"/>
        <end position="913"/>
    </location>
    <ligand>
        <name>GTP</name>
        <dbReference type="ChEBI" id="CHEBI:37565"/>
    </ligand>
</feature>
<feature type="compositionally biased region" description="Gly residues" evidence="7">
    <location>
        <begin position="499"/>
        <end position="511"/>
    </location>
</feature>
<dbReference type="PANTHER" id="PTHR10218">
    <property type="entry name" value="GTP-BINDING PROTEIN ALPHA SUBUNIT"/>
    <property type="match status" value="1"/>
</dbReference>
<evidence type="ECO:0000313" key="9">
    <source>
        <dbReference type="Proteomes" id="UP000807306"/>
    </source>
</evidence>
<feature type="compositionally biased region" description="Low complexity" evidence="7">
    <location>
        <begin position="606"/>
        <end position="615"/>
    </location>
</feature>
<dbReference type="GO" id="GO:0046872">
    <property type="term" value="F:metal ion binding"/>
    <property type="evidence" value="ECO:0007669"/>
    <property type="project" value="UniProtKB-KW"/>
</dbReference>
<feature type="region of interest" description="Disordered" evidence="7">
    <location>
        <begin position="123"/>
        <end position="520"/>
    </location>
</feature>
<organism evidence="8 9">
    <name type="scientific">Crepidotus variabilis</name>
    <dbReference type="NCBI Taxonomy" id="179855"/>
    <lineage>
        <taxon>Eukaryota</taxon>
        <taxon>Fungi</taxon>
        <taxon>Dikarya</taxon>
        <taxon>Basidiomycota</taxon>
        <taxon>Agaricomycotina</taxon>
        <taxon>Agaricomycetes</taxon>
        <taxon>Agaricomycetidae</taxon>
        <taxon>Agaricales</taxon>
        <taxon>Agaricineae</taxon>
        <taxon>Crepidotaceae</taxon>
        <taxon>Crepidotus</taxon>
    </lineage>
</organism>
<dbReference type="GO" id="GO:0007188">
    <property type="term" value="P:adenylate cyclase-modulating G protein-coupled receptor signaling pathway"/>
    <property type="evidence" value="ECO:0007669"/>
    <property type="project" value="TreeGrafter"/>
</dbReference>
<dbReference type="GO" id="GO:0001664">
    <property type="term" value="F:G protein-coupled receptor binding"/>
    <property type="evidence" value="ECO:0007669"/>
    <property type="project" value="TreeGrafter"/>
</dbReference>
<feature type="compositionally biased region" description="Low complexity" evidence="7">
    <location>
        <begin position="227"/>
        <end position="244"/>
    </location>
</feature>
<keyword evidence="9" id="KW-1185">Reference proteome</keyword>
<feature type="compositionally biased region" description="Low complexity" evidence="7">
    <location>
        <begin position="390"/>
        <end position="404"/>
    </location>
</feature>
<dbReference type="SUPFAM" id="SSF52540">
    <property type="entry name" value="P-loop containing nucleoside triphosphate hydrolases"/>
    <property type="match status" value="1"/>
</dbReference>
<dbReference type="GO" id="GO:0003924">
    <property type="term" value="F:GTPase activity"/>
    <property type="evidence" value="ECO:0007669"/>
    <property type="project" value="InterPro"/>
</dbReference>
<evidence type="ECO:0000256" key="4">
    <source>
        <dbReference type="ARBA" id="ARBA00023224"/>
    </source>
</evidence>
<keyword evidence="6" id="KW-0460">Magnesium</keyword>
<dbReference type="Proteomes" id="UP000807306">
    <property type="component" value="Unassembled WGS sequence"/>
</dbReference>
<dbReference type="FunFam" id="3.40.50.300:FF:000692">
    <property type="entry name" value="Guanine nucleotide-binding protein subunit alpha"/>
    <property type="match status" value="1"/>
</dbReference>
<accession>A0A9P6EEQ1</accession>
<dbReference type="AlphaFoldDB" id="A0A9P6EEQ1"/>
<dbReference type="InterPro" id="IPR011025">
    <property type="entry name" value="GproteinA_insert"/>
</dbReference>
<feature type="region of interest" description="Disordered" evidence="7">
    <location>
        <begin position="778"/>
        <end position="813"/>
    </location>
</feature>
<reference evidence="8" key="1">
    <citation type="submission" date="2020-11" db="EMBL/GenBank/DDBJ databases">
        <authorList>
            <consortium name="DOE Joint Genome Institute"/>
            <person name="Ahrendt S."/>
            <person name="Riley R."/>
            <person name="Andreopoulos W."/>
            <person name="Labutti K."/>
            <person name="Pangilinan J."/>
            <person name="Ruiz-Duenas F.J."/>
            <person name="Barrasa J.M."/>
            <person name="Sanchez-Garcia M."/>
            <person name="Camarero S."/>
            <person name="Miyauchi S."/>
            <person name="Serrano A."/>
            <person name="Linde D."/>
            <person name="Babiker R."/>
            <person name="Drula E."/>
            <person name="Ayuso-Fernandez I."/>
            <person name="Pacheco R."/>
            <person name="Padilla G."/>
            <person name="Ferreira P."/>
            <person name="Barriuso J."/>
            <person name="Kellner H."/>
            <person name="Castanera R."/>
            <person name="Alfaro M."/>
            <person name="Ramirez L."/>
            <person name="Pisabarro A.G."/>
            <person name="Kuo A."/>
            <person name="Tritt A."/>
            <person name="Lipzen A."/>
            <person name="He G."/>
            <person name="Yan M."/>
            <person name="Ng V."/>
            <person name="Cullen D."/>
            <person name="Martin F."/>
            <person name="Rosso M.-N."/>
            <person name="Henrissat B."/>
            <person name="Hibbett D."/>
            <person name="Martinez A.T."/>
            <person name="Grigoriev I.V."/>
        </authorList>
    </citation>
    <scope>NUCLEOTIDE SEQUENCE</scope>
    <source>
        <strain evidence="8">CBS 506.95</strain>
    </source>
</reference>
<protein>
    <submittedName>
        <fullName evidence="8">G-protein alpha subunit-domain-containing protein</fullName>
    </submittedName>
</protein>
<dbReference type="Pfam" id="PF00503">
    <property type="entry name" value="G-alpha"/>
    <property type="match status" value="2"/>
</dbReference>
<evidence type="ECO:0000256" key="2">
    <source>
        <dbReference type="ARBA" id="ARBA00022741"/>
    </source>
</evidence>
<dbReference type="GO" id="GO:0031683">
    <property type="term" value="F:G-protein beta/gamma-subunit complex binding"/>
    <property type="evidence" value="ECO:0007669"/>
    <property type="project" value="InterPro"/>
</dbReference>
<dbReference type="InterPro" id="IPR027417">
    <property type="entry name" value="P-loop_NTPase"/>
</dbReference>
<sequence>MPVPTDDPLDILLLPPPDETPTERTLRLDREAEAKRVSLAIDASIKAERAASRKKRIVRLLLLGQSESGKSTTLRQFQRLYTPTAFREERILWRAVIQLNIVRSIRTILDTLAVYQNQMSMGSGYNGYGTPTASPYASPKARSRSISRTRQSPQGQPLQNQQPFHGLRRRGSEGEGYGSGDARTYGNVNANGGPANGNGQGQSNILHSPPRYPPPLPPTHGAGAGAGSSSSSASSSQRAARGQPQPQPQPQPRYEVDEPDEYAHDRDEFEHDDEEDQDDDGEYSDDLAPPHTHQAPQATHPQAYPKGSKHGIQHPHAQSYSYASASGSGSGSASASARKASPSPSRVYGQAHGGHGTQGGQSQHSHPSYPTHPGQQRGHSEGYVGQQSYQHPGHQGHAGHAGQQSYPVGHQGQGHQGQGHPSHGAHASTSSATASNPNMGGAYRQRSGDEYPSASGSVGGAMGSYPPSPSQPTHPSHPNPSPSYPPSPWYTNPTHPQGAGVGHVQGAGAGQTQGHAQGQGHLVHNHQHSSFSMHSTYTGQTNPYASPSVPPTLAFAQHSSYAPSGQYAYANSIHSSSYAGIPTNSILYPSSPGTYPTQPHQTYPIQPNSPSQSPQTYASTASSSTLIQTPLDALRIRLEPLKEVERVLIWRLVSGGGGSSTTAANGGGSPTNGSGGGGANGGGGGGANGNWTGTGGARGELAGASFEYENQGDAGQDSPEFGGVSVSGGVAGPVASGLPGVPGVVGQAQAQGQGQSQGTPEIFVRPGMGWKSALARARAGFGSPPRDGMNGGRSSQGSGEEGRNGRDGHGRSLSDRGLVQAQAQGENYAERQGYGYILGEQDPSLATLHILHSLKKDMITLWTDPGVKEVLKRRKVRLEEGSGFFLNDLPRLLTTTPPYLPTDDDVLRARLKTVGVSEYKFEMEVSAGRDQGTEWRIVDVGGSRSMRPTWVPFFDTVDAIIFLAPISGFDQVLLEDRSVNRLEDSVLLWKAVCSSKLLANVDLVLFLNKCDILERKLMGGVRMAKYVRSYGDRPNDLENVSKYLRGKFSAIHREYSPNPRKFYAFCTSVTDTATTAGIIASVRDMVIRQHLKQSKLL</sequence>
<feature type="compositionally biased region" description="Low complexity" evidence="7">
    <location>
        <begin position="489"/>
        <end position="498"/>
    </location>
</feature>
<evidence type="ECO:0000256" key="7">
    <source>
        <dbReference type="SAM" id="MobiDB-lite"/>
    </source>
</evidence>
<dbReference type="SMART" id="SM00275">
    <property type="entry name" value="G_alpha"/>
    <property type="match status" value="1"/>
</dbReference>
<comment type="caution">
    <text evidence="8">The sequence shown here is derived from an EMBL/GenBank/DDBJ whole genome shotgun (WGS) entry which is preliminary data.</text>
</comment>
<evidence type="ECO:0000256" key="5">
    <source>
        <dbReference type="PIRSR" id="PIRSR601019-1"/>
    </source>
</evidence>
<feature type="region of interest" description="Disordered" evidence="7">
    <location>
        <begin position="589"/>
        <end position="624"/>
    </location>
</feature>
<dbReference type="OrthoDB" id="5817230at2759"/>
<dbReference type="Gene3D" id="3.40.50.300">
    <property type="entry name" value="P-loop containing nucleotide triphosphate hydrolases"/>
    <property type="match status" value="2"/>
</dbReference>
<feature type="compositionally biased region" description="Polar residues" evidence="7">
    <location>
        <begin position="589"/>
        <end position="605"/>
    </location>
</feature>
<dbReference type="PANTHER" id="PTHR10218:SF360">
    <property type="entry name" value="GUANINE NUCLEOTIDE-BINDING PROTEIN SUBUNIT ALPHA HOMOLOG"/>
    <property type="match status" value="1"/>
</dbReference>
<feature type="region of interest" description="Disordered" evidence="7">
    <location>
        <begin position="745"/>
        <end position="764"/>
    </location>
</feature>
<feature type="compositionally biased region" description="Low complexity" evidence="7">
    <location>
        <begin position="151"/>
        <end position="163"/>
    </location>
</feature>
<feature type="binding site" evidence="6">
    <location>
        <position position="913"/>
    </location>
    <ligand>
        <name>Mg(2+)</name>
        <dbReference type="ChEBI" id="CHEBI:18420"/>
    </ligand>
</feature>
<dbReference type="GO" id="GO:0005525">
    <property type="term" value="F:GTP binding"/>
    <property type="evidence" value="ECO:0007669"/>
    <property type="project" value="UniProtKB-KW"/>
</dbReference>
<dbReference type="GO" id="GO:0005737">
    <property type="term" value="C:cytoplasm"/>
    <property type="evidence" value="ECO:0007669"/>
    <property type="project" value="TreeGrafter"/>
</dbReference>
<feature type="binding site" evidence="5">
    <location>
        <begin position="1008"/>
        <end position="1011"/>
    </location>
    <ligand>
        <name>GTP</name>
        <dbReference type="ChEBI" id="CHEBI:37565"/>
    </ligand>
</feature>
<feature type="compositionally biased region" description="Acidic residues" evidence="7">
    <location>
        <begin position="270"/>
        <end position="285"/>
    </location>
</feature>
<gene>
    <name evidence="8" type="ORF">CPB83DRAFT_856114</name>
</gene>
<evidence type="ECO:0000256" key="6">
    <source>
        <dbReference type="PIRSR" id="PIRSR601019-2"/>
    </source>
</evidence>
<keyword evidence="3 5" id="KW-0342">GTP-binding</keyword>
<dbReference type="SUPFAM" id="SSF47895">
    <property type="entry name" value="Transducin (alpha subunit), insertion domain"/>
    <property type="match status" value="1"/>
</dbReference>
<dbReference type="EMBL" id="MU157861">
    <property type="protein sequence ID" value="KAF9527409.1"/>
    <property type="molecule type" value="Genomic_DNA"/>
</dbReference>
<keyword evidence="1 6" id="KW-0479">Metal-binding</keyword>
<feature type="compositionally biased region" description="Low complexity" evidence="7">
    <location>
        <begin position="745"/>
        <end position="758"/>
    </location>
</feature>
<name>A0A9P6EEQ1_9AGAR</name>